<evidence type="ECO:0000313" key="2">
    <source>
        <dbReference type="Proteomes" id="UP001497482"/>
    </source>
</evidence>
<gene>
    <name evidence="1" type="ORF">KC01_LOCUS4698</name>
</gene>
<organism evidence="1 2">
    <name type="scientific">Knipowitschia caucasica</name>
    <name type="common">Caucasian dwarf goby</name>
    <name type="synonym">Pomatoschistus caucasicus</name>
    <dbReference type="NCBI Taxonomy" id="637954"/>
    <lineage>
        <taxon>Eukaryota</taxon>
        <taxon>Metazoa</taxon>
        <taxon>Chordata</taxon>
        <taxon>Craniata</taxon>
        <taxon>Vertebrata</taxon>
        <taxon>Euteleostomi</taxon>
        <taxon>Actinopterygii</taxon>
        <taxon>Neopterygii</taxon>
        <taxon>Teleostei</taxon>
        <taxon>Neoteleostei</taxon>
        <taxon>Acanthomorphata</taxon>
        <taxon>Gobiaria</taxon>
        <taxon>Gobiiformes</taxon>
        <taxon>Gobioidei</taxon>
        <taxon>Gobiidae</taxon>
        <taxon>Gobiinae</taxon>
        <taxon>Knipowitschia</taxon>
    </lineage>
</organism>
<accession>A0AAV2J876</accession>
<protein>
    <recommendedName>
        <fullName evidence="3">MADF domain-containing protein</fullName>
    </recommendedName>
</protein>
<evidence type="ECO:0008006" key="3">
    <source>
        <dbReference type="Google" id="ProtNLM"/>
    </source>
</evidence>
<dbReference type="Proteomes" id="UP001497482">
    <property type="component" value="Chromosome 11"/>
</dbReference>
<evidence type="ECO:0000313" key="1">
    <source>
        <dbReference type="EMBL" id="CAL1572681.1"/>
    </source>
</evidence>
<sequence>MDDIRIIKAVEGFPELFSKGHPNYKDIRKKEITWQVIGAMLGLDGASPTLGVKSEYMRSPRGNSAGKGARLCARRAV</sequence>
<reference evidence="1 2" key="1">
    <citation type="submission" date="2024-04" db="EMBL/GenBank/DDBJ databases">
        <authorList>
            <person name="Waldvogel A.-M."/>
            <person name="Schoenle A."/>
        </authorList>
    </citation>
    <scope>NUCLEOTIDE SEQUENCE [LARGE SCALE GENOMIC DNA]</scope>
</reference>
<proteinExistence type="predicted"/>
<name>A0AAV2J876_KNICA</name>
<dbReference type="AlphaFoldDB" id="A0AAV2J876"/>
<dbReference type="EMBL" id="OZ035833">
    <property type="protein sequence ID" value="CAL1572681.1"/>
    <property type="molecule type" value="Genomic_DNA"/>
</dbReference>
<keyword evidence="2" id="KW-1185">Reference proteome</keyword>